<proteinExistence type="predicted"/>
<reference evidence="2" key="1">
    <citation type="submission" date="2022-11" db="UniProtKB">
        <authorList>
            <consortium name="WormBaseParasite"/>
        </authorList>
    </citation>
    <scope>IDENTIFICATION</scope>
</reference>
<accession>A0AC34Q1S5</accession>
<sequence>MVFYRSFDDEASKLVVHQLEQYSKFSFVTNGILTTLLAMFGLIGNILLLLQIRRTRYFSRRLALHLSMLCCWDIALLFSCLLTYGISCVYYGIIPFVGTVAYLLYFFQPFASFCVTGTIWQVLAITVE</sequence>
<evidence type="ECO:0000313" key="2">
    <source>
        <dbReference type="WBParaSite" id="JU765_v2.g12031.t1"/>
    </source>
</evidence>
<organism evidence="1 2">
    <name type="scientific">Panagrolaimus sp. JU765</name>
    <dbReference type="NCBI Taxonomy" id="591449"/>
    <lineage>
        <taxon>Eukaryota</taxon>
        <taxon>Metazoa</taxon>
        <taxon>Ecdysozoa</taxon>
        <taxon>Nematoda</taxon>
        <taxon>Chromadorea</taxon>
        <taxon>Rhabditida</taxon>
        <taxon>Tylenchina</taxon>
        <taxon>Panagrolaimomorpha</taxon>
        <taxon>Panagrolaimoidea</taxon>
        <taxon>Panagrolaimidae</taxon>
        <taxon>Panagrolaimus</taxon>
    </lineage>
</organism>
<evidence type="ECO:0000313" key="1">
    <source>
        <dbReference type="Proteomes" id="UP000887576"/>
    </source>
</evidence>
<dbReference type="WBParaSite" id="JU765_v2.g12031.t1">
    <property type="protein sequence ID" value="JU765_v2.g12031.t1"/>
    <property type="gene ID" value="JU765_v2.g12031"/>
</dbReference>
<protein>
    <submittedName>
        <fullName evidence="2">7TM GPCR serpentine receptor class x (Srx) domain-containing protein</fullName>
    </submittedName>
</protein>
<dbReference type="Proteomes" id="UP000887576">
    <property type="component" value="Unplaced"/>
</dbReference>
<name>A0AC34Q1S5_9BILA</name>